<evidence type="ECO:0000256" key="1">
    <source>
        <dbReference type="SAM" id="SignalP"/>
    </source>
</evidence>
<dbReference type="STRING" id="1759059.ATE48_07410"/>
<dbReference type="Pfam" id="PF04402">
    <property type="entry name" value="SIMPL"/>
    <property type="match status" value="1"/>
</dbReference>
<organism evidence="2 3">
    <name type="scientific">Candidatus Viadribacter manganicus</name>
    <dbReference type="NCBI Taxonomy" id="1759059"/>
    <lineage>
        <taxon>Bacteria</taxon>
        <taxon>Pseudomonadati</taxon>
        <taxon>Pseudomonadota</taxon>
        <taxon>Alphaproteobacteria</taxon>
        <taxon>Hyphomonadales</taxon>
        <taxon>Hyphomonadaceae</taxon>
        <taxon>Candidatus Viadribacter</taxon>
    </lineage>
</organism>
<feature type="chain" id="PRO_5008518783" description="SIMPL domain-containing protein" evidence="1">
    <location>
        <begin position="22"/>
        <end position="251"/>
    </location>
</feature>
<protein>
    <recommendedName>
        <fullName evidence="4">SIMPL domain-containing protein</fullName>
    </recommendedName>
</protein>
<name>A0A1B1AGR5_9PROT</name>
<dbReference type="PANTHER" id="PTHR34387">
    <property type="entry name" value="SLR1258 PROTEIN"/>
    <property type="match status" value="1"/>
</dbReference>
<keyword evidence="3" id="KW-1185">Reference proteome</keyword>
<evidence type="ECO:0000313" key="2">
    <source>
        <dbReference type="EMBL" id="ANP45759.1"/>
    </source>
</evidence>
<feature type="signal peptide" evidence="1">
    <location>
        <begin position="1"/>
        <end position="21"/>
    </location>
</feature>
<evidence type="ECO:0008006" key="4">
    <source>
        <dbReference type="Google" id="ProtNLM"/>
    </source>
</evidence>
<keyword evidence="1" id="KW-0732">Signal</keyword>
<reference evidence="2 3" key="1">
    <citation type="submission" date="2015-11" db="EMBL/GenBank/DDBJ databases">
        <title>Whole-Genome Sequence of Candidatus Oderbacter manganicum from the National Park Lower Oder Valley, Germany.</title>
        <authorList>
            <person name="Braun B."/>
            <person name="Liere K."/>
            <person name="Szewzyk U."/>
        </authorList>
    </citation>
    <scope>NUCLEOTIDE SEQUENCE [LARGE SCALE GENOMIC DNA]</scope>
    <source>
        <strain evidence="2 3">OTSz_A_272</strain>
    </source>
</reference>
<dbReference type="GO" id="GO:0006974">
    <property type="term" value="P:DNA damage response"/>
    <property type="evidence" value="ECO:0007669"/>
    <property type="project" value="TreeGrafter"/>
</dbReference>
<dbReference type="EMBL" id="CP013244">
    <property type="protein sequence ID" value="ANP45759.1"/>
    <property type="molecule type" value="Genomic_DNA"/>
</dbReference>
<dbReference type="InParanoid" id="A0A1B1AGR5"/>
<dbReference type="InterPro" id="IPR007497">
    <property type="entry name" value="SIMPL/DUF541"/>
</dbReference>
<gene>
    <name evidence="2" type="ORF">ATE48_07410</name>
</gene>
<accession>A0A1B1AGR5</accession>
<evidence type="ECO:0000313" key="3">
    <source>
        <dbReference type="Proteomes" id="UP000092498"/>
    </source>
</evidence>
<dbReference type="OrthoDB" id="9813144at2"/>
<dbReference type="Gene3D" id="3.30.110.170">
    <property type="entry name" value="Protein of unknown function (DUF541), domain 1"/>
    <property type="match status" value="1"/>
</dbReference>
<dbReference type="KEGG" id="cbot:ATE48_07410"/>
<dbReference type="AlphaFoldDB" id="A0A1B1AGR5"/>
<dbReference type="Proteomes" id="UP000092498">
    <property type="component" value="Chromosome"/>
</dbReference>
<dbReference type="InterPro" id="IPR052022">
    <property type="entry name" value="26kDa_periplasmic_antigen"/>
</dbReference>
<proteinExistence type="predicted"/>
<dbReference type="Gene3D" id="3.30.70.2970">
    <property type="entry name" value="Protein of unknown function (DUF541), domain 2"/>
    <property type="match status" value="1"/>
</dbReference>
<dbReference type="PANTHER" id="PTHR34387:SF2">
    <property type="entry name" value="SLR1258 PROTEIN"/>
    <property type="match status" value="1"/>
</dbReference>
<dbReference type="RefSeq" id="WP_066769610.1">
    <property type="nucleotide sequence ID" value="NZ_CP013244.1"/>
</dbReference>
<sequence length="251" mass="26878">MRSWIASLGALIVLIATPASAQVMEPLRPYDPAVVRVAGRAEVYLPPDEARIRLSYYAPGRTAAEATNEVSARTRALDTAVRAIDPQNVTVERTDVSVTPVMREGGDRRPDRINGYEASAGVTILVRDLAFLGRAVEVAVNSEPDAFNDVVFSLRDTARARRTAREAAITDAVDKARVYSEGAGHRLGRLLLVEEGANNMIAQSGNRAVFAARNAPSAEQAVMPPTIAPEPLLYTAEVSVVFEVGAALAAR</sequence>